<dbReference type="Gene3D" id="3.40.50.150">
    <property type="entry name" value="Vaccinia Virus protein VP39"/>
    <property type="match status" value="1"/>
</dbReference>
<evidence type="ECO:0000256" key="3">
    <source>
        <dbReference type="ARBA" id="ARBA00022691"/>
    </source>
</evidence>
<dbReference type="CDD" id="cd02440">
    <property type="entry name" value="AdoMet_MTases"/>
    <property type="match status" value="1"/>
</dbReference>
<protein>
    <submittedName>
        <fullName evidence="7">Methyltransferase</fullName>
    </submittedName>
</protein>
<dbReference type="InterPro" id="IPR012967">
    <property type="entry name" value="COMT_dimerisation"/>
</dbReference>
<evidence type="ECO:0000256" key="2">
    <source>
        <dbReference type="ARBA" id="ARBA00022679"/>
    </source>
</evidence>
<dbReference type="PANTHER" id="PTHR43712:SF2">
    <property type="entry name" value="O-METHYLTRANSFERASE CICE"/>
    <property type="match status" value="1"/>
</dbReference>
<keyword evidence="2" id="KW-0808">Transferase</keyword>
<keyword evidence="1 7" id="KW-0489">Methyltransferase</keyword>
<feature type="compositionally biased region" description="Low complexity" evidence="4">
    <location>
        <begin position="126"/>
        <end position="165"/>
    </location>
</feature>
<dbReference type="GO" id="GO:0032259">
    <property type="term" value="P:methylation"/>
    <property type="evidence" value="ECO:0007669"/>
    <property type="project" value="UniProtKB-KW"/>
</dbReference>
<sequence length="366" mass="39535">MEMNLNELLGMAKGFASSQLLLTAVRLEVFTELGPGPLSGAELRRRLELHPRGAGAFLDALVSHGLLRRTGEMYANAPVAARHLDARHTETYLGGYLGLNGGLYWLWPQLETSLRTGRPCTGFTPGGAEEWGAEPGNAEQGGSEQQGGQPDAAQQDGQGDGQEAPMEWSPVYVDAMAVFARAAAPVLARSLDWSRYETFVDVGGSNGTLACELVRLQPHLRGTCVDLPALKEQFDALVGRAGAADKVAFQGGDFFEDPLPETDAVIMGRILHNWSEEDRLRLLRRAYDALRPGGTLLIFDQLTDECRQHSRESSLASLDQLLFSESGSEYTFGELSGWLGACGFRAPSVQLMDGGPEMLALAGKPE</sequence>
<dbReference type="SUPFAM" id="SSF53335">
    <property type="entry name" value="S-adenosyl-L-methionine-dependent methyltransferases"/>
    <property type="match status" value="1"/>
</dbReference>
<dbReference type="EMBL" id="JBEYRS010000029">
    <property type="protein sequence ID" value="MEW2367660.1"/>
    <property type="molecule type" value="Genomic_DNA"/>
</dbReference>
<feature type="region of interest" description="Disordered" evidence="4">
    <location>
        <begin position="118"/>
        <end position="165"/>
    </location>
</feature>
<evidence type="ECO:0000259" key="5">
    <source>
        <dbReference type="Pfam" id="PF00891"/>
    </source>
</evidence>
<proteinExistence type="predicted"/>
<evidence type="ECO:0000256" key="4">
    <source>
        <dbReference type="SAM" id="MobiDB-lite"/>
    </source>
</evidence>
<dbReference type="RefSeq" id="WP_359773773.1">
    <property type="nucleotide sequence ID" value="NZ_JBEYRR010000001.1"/>
</dbReference>
<dbReference type="InterPro" id="IPR016461">
    <property type="entry name" value="COMT-like"/>
</dbReference>
<organism evidence="7 8">
    <name type="scientific">Streptomyces huasconensis</name>
    <dbReference type="NCBI Taxonomy" id="1854574"/>
    <lineage>
        <taxon>Bacteria</taxon>
        <taxon>Bacillati</taxon>
        <taxon>Actinomycetota</taxon>
        <taxon>Actinomycetes</taxon>
        <taxon>Kitasatosporales</taxon>
        <taxon>Streptomycetaceae</taxon>
        <taxon>Streptomyces</taxon>
    </lineage>
</organism>
<dbReference type="InterPro" id="IPR029063">
    <property type="entry name" value="SAM-dependent_MTases_sf"/>
</dbReference>
<evidence type="ECO:0000313" key="8">
    <source>
        <dbReference type="Proteomes" id="UP001553843"/>
    </source>
</evidence>
<keyword evidence="3" id="KW-0949">S-adenosyl-L-methionine</keyword>
<dbReference type="SUPFAM" id="SSF46785">
    <property type="entry name" value="Winged helix' DNA-binding domain"/>
    <property type="match status" value="1"/>
</dbReference>
<feature type="domain" description="O-methyltransferase dimerisation" evidence="6">
    <location>
        <begin position="11"/>
        <end position="84"/>
    </location>
</feature>
<name>A0ABV3M7W5_9ACTN</name>
<reference evidence="7 8" key="1">
    <citation type="submission" date="2024-06" db="EMBL/GenBank/DDBJ databases">
        <title>The Natural Products Discovery Center: Release of the First 8490 Sequenced Strains for Exploring Actinobacteria Biosynthetic Diversity.</title>
        <authorList>
            <person name="Kalkreuter E."/>
            <person name="Kautsar S.A."/>
            <person name="Yang D."/>
            <person name="Bader C.D."/>
            <person name="Teijaro C.N."/>
            <person name="Fluegel L."/>
            <person name="Davis C.M."/>
            <person name="Simpson J.R."/>
            <person name="Lauterbach L."/>
            <person name="Steele A.D."/>
            <person name="Gui C."/>
            <person name="Meng S."/>
            <person name="Li G."/>
            <person name="Viehrig K."/>
            <person name="Ye F."/>
            <person name="Su P."/>
            <person name="Kiefer A.F."/>
            <person name="Nichols A."/>
            <person name="Cepeda A.J."/>
            <person name="Yan W."/>
            <person name="Fan B."/>
            <person name="Jiang Y."/>
            <person name="Adhikari A."/>
            <person name="Zheng C.-J."/>
            <person name="Schuster L."/>
            <person name="Cowan T.M."/>
            <person name="Smanski M.J."/>
            <person name="Chevrette M.G."/>
            <person name="De Carvalho L.P.S."/>
            <person name="Shen B."/>
        </authorList>
    </citation>
    <scope>NUCLEOTIDE SEQUENCE [LARGE SCALE GENOMIC DNA]</scope>
    <source>
        <strain evidence="7 8">NPDC047833</strain>
    </source>
</reference>
<keyword evidence="8" id="KW-1185">Reference proteome</keyword>
<dbReference type="GO" id="GO:0008168">
    <property type="term" value="F:methyltransferase activity"/>
    <property type="evidence" value="ECO:0007669"/>
    <property type="project" value="UniProtKB-KW"/>
</dbReference>
<dbReference type="Pfam" id="PF08100">
    <property type="entry name" value="Dimerisation"/>
    <property type="match status" value="1"/>
</dbReference>
<accession>A0ABV3M7W5</accession>
<dbReference type="PANTHER" id="PTHR43712">
    <property type="entry name" value="PUTATIVE (AFU_ORTHOLOGUE AFUA_4G14580)-RELATED"/>
    <property type="match status" value="1"/>
</dbReference>
<comment type="caution">
    <text evidence="7">The sequence shown here is derived from an EMBL/GenBank/DDBJ whole genome shotgun (WGS) entry which is preliminary data.</text>
</comment>
<dbReference type="InterPro" id="IPR001077">
    <property type="entry name" value="COMT_C"/>
</dbReference>
<dbReference type="Proteomes" id="UP001553843">
    <property type="component" value="Unassembled WGS sequence"/>
</dbReference>
<evidence type="ECO:0000256" key="1">
    <source>
        <dbReference type="ARBA" id="ARBA00022603"/>
    </source>
</evidence>
<dbReference type="InterPro" id="IPR036388">
    <property type="entry name" value="WH-like_DNA-bd_sf"/>
</dbReference>
<dbReference type="Pfam" id="PF00891">
    <property type="entry name" value="Methyltransf_2"/>
    <property type="match status" value="1"/>
</dbReference>
<dbReference type="Gene3D" id="1.10.10.10">
    <property type="entry name" value="Winged helix-like DNA-binding domain superfamily/Winged helix DNA-binding domain"/>
    <property type="match status" value="1"/>
</dbReference>
<feature type="domain" description="O-methyltransferase C-terminal" evidence="5">
    <location>
        <begin position="175"/>
        <end position="345"/>
    </location>
</feature>
<dbReference type="InterPro" id="IPR036390">
    <property type="entry name" value="WH_DNA-bd_sf"/>
</dbReference>
<gene>
    <name evidence="7" type="ORF">AB0887_37775</name>
</gene>
<dbReference type="PROSITE" id="PS51683">
    <property type="entry name" value="SAM_OMT_II"/>
    <property type="match status" value="1"/>
</dbReference>
<evidence type="ECO:0000313" key="7">
    <source>
        <dbReference type="EMBL" id="MEW2367660.1"/>
    </source>
</evidence>
<evidence type="ECO:0000259" key="6">
    <source>
        <dbReference type="Pfam" id="PF08100"/>
    </source>
</evidence>